<dbReference type="EMBL" id="AXCM01019276">
    <property type="status" value="NOT_ANNOTATED_CDS"/>
    <property type="molecule type" value="Genomic_DNA"/>
</dbReference>
<reference evidence="3" key="1">
    <citation type="submission" date="2013-09" db="EMBL/GenBank/DDBJ databases">
        <title>The Genome Sequence of Anopheles culicifacies species A.</title>
        <authorList>
            <consortium name="The Broad Institute Genomics Platform"/>
            <person name="Neafsey D.E."/>
            <person name="Besansky N."/>
            <person name="Howell P."/>
            <person name="Walton C."/>
            <person name="Young S.K."/>
            <person name="Zeng Q."/>
            <person name="Gargeya S."/>
            <person name="Fitzgerald M."/>
            <person name="Haas B."/>
            <person name="Abouelleil A."/>
            <person name="Allen A.W."/>
            <person name="Alvarado L."/>
            <person name="Arachchi H.M."/>
            <person name="Berlin A.M."/>
            <person name="Chapman S.B."/>
            <person name="Gainer-Dewar J."/>
            <person name="Goldberg J."/>
            <person name="Griggs A."/>
            <person name="Gujja S."/>
            <person name="Hansen M."/>
            <person name="Howarth C."/>
            <person name="Imamovic A."/>
            <person name="Ireland A."/>
            <person name="Larimer J."/>
            <person name="McCowan C."/>
            <person name="Murphy C."/>
            <person name="Pearson M."/>
            <person name="Poon T.W."/>
            <person name="Priest M."/>
            <person name="Roberts A."/>
            <person name="Saif S."/>
            <person name="Shea T."/>
            <person name="Sisk P."/>
            <person name="Sykes S."/>
            <person name="Wortman J."/>
            <person name="Nusbaum C."/>
            <person name="Birren B."/>
        </authorList>
    </citation>
    <scope>NUCLEOTIDE SEQUENCE [LARGE SCALE GENOMIC DNA]</scope>
    <source>
        <strain evidence="3">A-37</strain>
    </source>
</reference>
<dbReference type="VEuPathDB" id="VectorBase:ACUA020633"/>
<sequence length="130" mass="14710">MRFEDVKRADRKAVMEELGSEVEEIAGGQDLKFESHSSHGSQNWQVKTSRDCRATEEEEENEKKICPTVVLTVGKAGDRLESCKAGCQQRSSFRGNAISYKQILQLEVRRSLTSASFNKPFLPGFFHQIL</sequence>
<protein>
    <submittedName>
        <fullName evidence="2">Uncharacterized protein</fullName>
    </submittedName>
</protein>
<dbReference type="Proteomes" id="UP000075883">
    <property type="component" value="Unassembled WGS sequence"/>
</dbReference>
<dbReference type="EnsemblMetazoa" id="ACUA020633-RA">
    <property type="protein sequence ID" value="ACUA020633-PA"/>
    <property type="gene ID" value="ACUA020633"/>
</dbReference>
<reference evidence="2" key="2">
    <citation type="submission" date="2020-05" db="UniProtKB">
        <authorList>
            <consortium name="EnsemblMetazoa"/>
        </authorList>
    </citation>
    <scope>IDENTIFICATION</scope>
    <source>
        <strain evidence="2">A-37</strain>
    </source>
</reference>
<evidence type="ECO:0000313" key="3">
    <source>
        <dbReference type="Proteomes" id="UP000075883"/>
    </source>
</evidence>
<keyword evidence="3" id="KW-1185">Reference proteome</keyword>
<name>A0A182MKP6_9DIPT</name>
<feature type="region of interest" description="Disordered" evidence="1">
    <location>
        <begin position="33"/>
        <end position="58"/>
    </location>
</feature>
<feature type="compositionally biased region" description="Basic and acidic residues" evidence="1">
    <location>
        <begin position="48"/>
        <end position="58"/>
    </location>
</feature>
<accession>A0A182MKP6</accession>
<proteinExistence type="predicted"/>
<dbReference type="EMBL" id="AXCM01019275">
    <property type="status" value="NOT_ANNOTATED_CDS"/>
    <property type="molecule type" value="Genomic_DNA"/>
</dbReference>
<dbReference type="AlphaFoldDB" id="A0A182MKP6"/>
<evidence type="ECO:0000313" key="2">
    <source>
        <dbReference type="EnsemblMetazoa" id="ACUA020633-PA"/>
    </source>
</evidence>
<organism evidence="2 3">
    <name type="scientific">Anopheles culicifacies</name>
    <dbReference type="NCBI Taxonomy" id="139723"/>
    <lineage>
        <taxon>Eukaryota</taxon>
        <taxon>Metazoa</taxon>
        <taxon>Ecdysozoa</taxon>
        <taxon>Arthropoda</taxon>
        <taxon>Hexapoda</taxon>
        <taxon>Insecta</taxon>
        <taxon>Pterygota</taxon>
        <taxon>Neoptera</taxon>
        <taxon>Endopterygota</taxon>
        <taxon>Diptera</taxon>
        <taxon>Nematocera</taxon>
        <taxon>Culicoidea</taxon>
        <taxon>Culicidae</taxon>
        <taxon>Anophelinae</taxon>
        <taxon>Anopheles</taxon>
        <taxon>culicifacies species complex</taxon>
    </lineage>
</organism>
<feature type="compositionally biased region" description="Polar residues" evidence="1">
    <location>
        <begin position="38"/>
        <end position="47"/>
    </location>
</feature>
<dbReference type="EMBL" id="AXCM01019274">
    <property type="status" value="NOT_ANNOTATED_CDS"/>
    <property type="molecule type" value="Genomic_DNA"/>
</dbReference>
<evidence type="ECO:0000256" key="1">
    <source>
        <dbReference type="SAM" id="MobiDB-lite"/>
    </source>
</evidence>